<accession>A0A223V899</accession>
<dbReference type="Proteomes" id="UP000215244">
    <property type="component" value="Chromosome"/>
</dbReference>
<sequence length="78" mass="9232">MENIKNVNDIEPTEFEKYSKYKKLSELRAMDEKELLILNNLNQFRLLKTQNISKNIFIFFLVVAILSILLQIVIAFII</sequence>
<dbReference type="RefSeq" id="WP_094998221.1">
    <property type="nucleotide sequence ID" value="NZ_BMJL01000040.1"/>
</dbReference>
<protein>
    <submittedName>
        <fullName evidence="1">Uncharacterized protein</fullName>
    </submittedName>
</protein>
<evidence type="ECO:0000313" key="1">
    <source>
        <dbReference type="EMBL" id="ASV31625.1"/>
    </source>
</evidence>
<dbReference type="EMBL" id="CP022957">
    <property type="protein sequence ID" value="ASV31625.1"/>
    <property type="molecule type" value="Genomic_DNA"/>
</dbReference>
<dbReference type="KEGG" id="marb:CJ263_16170"/>
<reference evidence="1 2" key="1">
    <citation type="submission" date="2017-08" db="EMBL/GenBank/DDBJ databases">
        <title>The complete genome sequence of Maribacter sp. B1, isolated from deep-sea sediment.</title>
        <authorList>
            <person name="Wu Y.-H."/>
            <person name="Cheng H."/>
            <person name="Xu X.-W."/>
        </authorList>
    </citation>
    <scope>NUCLEOTIDE SEQUENCE [LARGE SCALE GENOMIC DNA]</scope>
    <source>
        <strain evidence="1 2">B1</strain>
    </source>
</reference>
<dbReference type="OrthoDB" id="1447774at2"/>
<organism evidence="1 2">
    <name type="scientific">Maribacter cobaltidurans</name>
    <dbReference type="NCBI Taxonomy" id="1178778"/>
    <lineage>
        <taxon>Bacteria</taxon>
        <taxon>Pseudomonadati</taxon>
        <taxon>Bacteroidota</taxon>
        <taxon>Flavobacteriia</taxon>
        <taxon>Flavobacteriales</taxon>
        <taxon>Flavobacteriaceae</taxon>
        <taxon>Maribacter</taxon>
    </lineage>
</organism>
<gene>
    <name evidence="1" type="ORF">CJ263_16170</name>
</gene>
<keyword evidence="2" id="KW-1185">Reference proteome</keyword>
<evidence type="ECO:0000313" key="2">
    <source>
        <dbReference type="Proteomes" id="UP000215244"/>
    </source>
</evidence>
<name>A0A223V899_9FLAO</name>
<dbReference type="AlphaFoldDB" id="A0A223V899"/>
<proteinExistence type="predicted"/>